<dbReference type="PANTHER" id="PTHR18964">
    <property type="entry name" value="ROK (REPRESSOR, ORF, KINASE) FAMILY"/>
    <property type="match status" value="1"/>
</dbReference>
<dbReference type="InterPro" id="IPR036388">
    <property type="entry name" value="WH-like_DNA-bd_sf"/>
</dbReference>
<keyword evidence="2" id="KW-1185">Reference proteome</keyword>
<dbReference type="Pfam" id="PF00480">
    <property type="entry name" value="ROK"/>
    <property type="match status" value="1"/>
</dbReference>
<dbReference type="SUPFAM" id="SSF53067">
    <property type="entry name" value="Actin-like ATPase domain"/>
    <property type="match status" value="1"/>
</dbReference>
<protein>
    <submittedName>
        <fullName evidence="1">ROK family glucokinase</fullName>
    </submittedName>
</protein>
<dbReference type="InterPro" id="IPR000600">
    <property type="entry name" value="ROK"/>
</dbReference>
<evidence type="ECO:0000313" key="2">
    <source>
        <dbReference type="Proteomes" id="UP000419017"/>
    </source>
</evidence>
<dbReference type="InterPro" id="IPR011991">
    <property type="entry name" value="ArsR-like_HTH"/>
</dbReference>
<keyword evidence="1" id="KW-0418">Kinase</keyword>
<evidence type="ECO:0000313" key="1">
    <source>
        <dbReference type="EMBL" id="VWL85577.1"/>
    </source>
</evidence>
<dbReference type="GO" id="GO:0016301">
    <property type="term" value="F:kinase activity"/>
    <property type="evidence" value="ECO:0007669"/>
    <property type="project" value="UniProtKB-KW"/>
</dbReference>
<dbReference type="Proteomes" id="UP000419017">
    <property type="component" value="Unassembled WGS sequence"/>
</dbReference>
<dbReference type="AlphaFoldDB" id="A0A6I8MED2"/>
<dbReference type="PRINTS" id="PR00033">
    <property type="entry name" value="HTHASNC"/>
</dbReference>
<keyword evidence="1" id="KW-0808">Transferase</keyword>
<reference evidence="1 2" key="1">
    <citation type="submission" date="2019-10" db="EMBL/GenBank/DDBJ databases">
        <authorList>
            <person name="Blom J."/>
        </authorList>
    </citation>
    <scope>NUCLEOTIDE SEQUENCE [LARGE SCALE GENOMIC DNA]</scope>
    <source>
        <strain evidence="1 2">ES3154-GLU</strain>
    </source>
</reference>
<name>A0A6I8MED2_9FUSO</name>
<dbReference type="InterPro" id="IPR043129">
    <property type="entry name" value="ATPase_NBD"/>
</dbReference>
<dbReference type="Pfam" id="PF13412">
    <property type="entry name" value="HTH_24"/>
    <property type="match status" value="1"/>
</dbReference>
<dbReference type="PANTHER" id="PTHR18964:SF170">
    <property type="entry name" value="SUGAR KINASE"/>
    <property type="match status" value="1"/>
</dbReference>
<dbReference type="InterPro" id="IPR036390">
    <property type="entry name" value="WH_DNA-bd_sf"/>
</dbReference>
<dbReference type="Gene3D" id="1.10.10.10">
    <property type="entry name" value="Winged helix-like DNA-binding domain superfamily/Winged helix DNA-binding domain"/>
    <property type="match status" value="1"/>
</dbReference>
<dbReference type="CDD" id="cd00090">
    <property type="entry name" value="HTH_ARSR"/>
    <property type="match status" value="1"/>
</dbReference>
<dbReference type="EMBL" id="CABWIB010000001">
    <property type="protein sequence ID" value="VWL85577.1"/>
    <property type="molecule type" value="Genomic_DNA"/>
</dbReference>
<gene>
    <name evidence="1" type="ORF">OMES3154_00863</name>
</gene>
<organism evidence="1 2">
    <name type="scientific">Oceanivirga miroungae</name>
    <dbReference type="NCBI Taxonomy" id="1130046"/>
    <lineage>
        <taxon>Bacteria</taxon>
        <taxon>Fusobacteriati</taxon>
        <taxon>Fusobacteriota</taxon>
        <taxon>Fusobacteriia</taxon>
        <taxon>Fusobacteriales</taxon>
        <taxon>Leptotrichiaceae</taxon>
        <taxon>Oceanivirga</taxon>
    </lineage>
</organism>
<proteinExistence type="predicted"/>
<accession>A0A6I8MED2</accession>
<dbReference type="GO" id="GO:0043565">
    <property type="term" value="F:sequence-specific DNA binding"/>
    <property type="evidence" value="ECO:0007669"/>
    <property type="project" value="InterPro"/>
</dbReference>
<dbReference type="SUPFAM" id="SSF46785">
    <property type="entry name" value="Winged helix' DNA-binding domain"/>
    <property type="match status" value="1"/>
</dbReference>
<sequence length="383" mass="43984">MSDNEYKVLDLILKNSKMSQVELSKNIGISKAAISKIVNKLKEQNIVSEILVNEIKKKGRPKQYLVINKLDKKIIGINFGKDYFEISLGNIKGELLKTRLKKFFLKKSMSIVNILLEELTLFLEEVKDFEIIGVGICINAIVDSKKGIIINHPYFRWENLNLVEIIESRYKIPVVIDNNVRSILKAEIHFTQLKKYKDILYIYINDGIYSSIMINNKILVGKNMHSGQIAHYKPVNTDNKSCECGKRGCINSMYSENSILLKLEEEYDKYNKKLEINNMYDLYEKISKKSEIAKKIISDISIEVGQVVGNILNILDIENIIIAGDITYSGDIFLDGFNKGIKENYINDIAKIEYSKLGKNIEKKAAFNLVIENVFDKLKLFKE</sequence>
<dbReference type="InterPro" id="IPR000485">
    <property type="entry name" value="AsnC-type_HTH_dom"/>
</dbReference>
<dbReference type="Gene3D" id="3.30.420.40">
    <property type="match status" value="2"/>
</dbReference>